<evidence type="ECO:0000256" key="2">
    <source>
        <dbReference type="ARBA" id="ARBA00010157"/>
    </source>
</evidence>
<feature type="coiled-coil region" evidence="7">
    <location>
        <begin position="617"/>
        <end position="644"/>
    </location>
</feature>
<dbReference type="InterPro" id="IPR050545">
    <property type="entry name" value="Mycobact_MmpL"/>
</dbReference>
<feature type="transmembrane region" description="Helical" evidence="8">
    <location>
        <begin position="982"/>
        <end position="1000"/>
    </location>
</feature>
<sequence length="1024" mass="112617">MRTVLKYKWVVMIVWVALLVLSMVTMPDLNEMTRETEPKIPKEFSSQVAQDLKKEMNNRSKSSKDVDVLAVFHSDKALTKSELSEIERGLDHLESDKKLGVSNLITHFNEEQLKDQFVSKDKSTVMALFTVDRSDKSIADVRSELKDALHSVSVEHYLTGGKLINDDYGQTTIKGVEKTELITVAFIIIVLIGVFRSPVAPIISLLSVGVSYITALSAIAHMVQWWGFPFANFTQIFLILVLFGVGTDYNILLFSRFKEELGQRKSVIESIIVTYRTAGKTVFYSSIAVIIGFACLAFARFSVYQAGVAVAIGVLFLVLSLLTVVPFFMVILNTKMFWPLKKVKGKSESRLWAKLSSFSYRRPLIALLIVAIFCVPMVFHQGKLSYNSLEEVDNSYESVKGFNIVSDEFEPGQTMPVEVILKNSDKKLDSPESLAYIDEVSDSLERIKGVKTVYGPTRPKGTLIDDAYVNKQTKKTEEGLGEAEKGTQQIKSGLDEAIEKMNGGNQDFSQVNQLVSGTKAAQNGVRQSRNGLVQIQNGLSKGASGASQMQAGLAQMQAQMQKMTAGLEKVNGGYSTLYGNYQGLEKGYKGIQMGLEAMNGKIGELKDASPGPMKEKVQELQDKSEELSNNLAKLNSGFSQANQKFSQANGSLNEVIAGQKKMTAALGEMEKQMGKLAEGLKEGSAGQKKVIDALGKIDTGLGKVAKGQQDLNNGLVDMSKSLKELQAGLSKSSKGLGDVNKGLQDAQDYLGEVAGTSATHTFFLPEETRTGKDFQDALDAYMSDDRHIMRWNVVLEGDPYSKKSMEIAGEIDKTIANKLQKTDYSNSKYGIGGVSSQNRDLNKLSTDDLSRTATFMLVGIGIVLLWMLRSFWNTVYIIVSLMIAYYSALSITELIFVNGLGHEGISWSAPFFSLIMVVSLGVDYSIFLMMRFLEYRDWSTGNAIVEATKRIGNVVFSAAIILSGTFASLYPSGILSLSETATVVIIGLFMMALLMLPLFLPALMSITRRLNTDPDASKEVPRDL</sequence>
<evidence type="ECO:0000256" key="4">
    <source>
        <dbReference type="ARBA" id="ARBA00022692"/>
    </source>
</evidence>
<accession>A0A1I6UH73</accession>
<feature type="transmembrane region" description="Helical" evidence="8">
    <location>
        <begin position="875"/>
        <end position="897"/>
    </location>
</feature>
<feature type="transmembrane region" description="Helical" evidence="8">
    <location>
        <begin position="360"/>
        <end position="379"/>
    </location>
</feature>
<feature type="transmembrane region" description="Helical" evidence="8">
    <location>
        <begin position="951"/>
        <end position="970"/>
    </location>
</feature>
<feature type="transmembrane region" description="Helical" evidence="8">
    <location>
        <begin position="206"/>
        <end position="227"/>
    </location>
</feature>
<comment type="subcellular location">
    <subcellularLocation>
        <location evidence="1">Cell membrane</location>
        <topology evidence="1">Multi-pass membrane protein</topology>
    </subcellularLocation>
</comment>
<evidence type="ECO:0000259" key="9">
    <source>
        <dbReference type="PROSITE" id="PS50156"/>
    </source>
</evidence>
<evidence type="ECO:0000256" key="5">
    <source>
        <dbReference type="ARBA" id="ARBA00022989"/>
    </source>
</evidence>
<evidence type="ECO:0000313" key="10">
    <source>
        <dbReference type="EMBL" id="SFT00836.1"/>
    </source>
</evidence>
<feature type="transmembrane region" description="Helical" evidence="8">
    <location>
        <begin position="909"/>
        <end position="930"/>
    </location>
</feature>
<feature type="transmembrane region" description="Helical" evidence="8">
    <location>
        <begin position="7"/>
        <end position="26"/>
    </location>
</feature>
<dbReference type="Gene3D" id="1.10.287.950">
    <property type="entry name" value="Methyl-accepting chemotaxis protein"/>
    <property type="match status" value="2"/>
</dbReference>
<keyword evidence="3" id="KW-1003">Cell membrane</keyword>
<dbReference type="PANTHER" id="PTHR33406:SF6">
    <property type="entry name" value="MEMBRANE PROTEIN YDGH-RELATED"/>
    <property type="match status" value="1"/>
</dbReference>
<evidence type="ECO:0000256" key="8">
    <source>
        <dbReference type="SAM" id="Phobius"/>
    </source>
</evidence>
<reference evidence="11" key="1">
    <citation type="submission" date="2016-10" db="EMBL/GenBank/DDBJ databases">
        <authorList>
            <person name="Varghese N."/>
            <person name="Submissions S."/>
        </authorList>
    </citation>
    <scope>NUCLEOTIDE SEQUENCE [LARGE SCALE GENOMIC DNA]</scope>
    <source>
        <strain evidence="11">DSM 45789</strain>
    </source>
</reference>
<dbReference type="SUPFAM" id="SSF82866">
    <property type="entry name" value="Multidrug efflux transporter AcrB transmembrane domain"/>
    <property type="match status" value="2"/>
</dbReference>
<feature type="transmembrane region" description="Helical" evidence="8">
    <location>
        <begin position="849"/>
        <end position="868"/>
    </location>
</feature>
<dbReference type="GO" id="GO:0005886">
    <property type="term" value="C:plasma membrane"/>
    <property type="evidence" value="ECO:0007669"/>
    <property type="project" value="UniProtKB-SubCell"/>
</dbReference>
<keyword evidence="7" id="KW-0175">Coiled coil</keyword>
<dbReference type="Gene3D" id="1.20.1640.10">
    <property type="entry name" value="Multidrug efflux transporter AcrB transmembrane domain"/>
    <property type="match status" value="2"/>
</dbReference>
<dbReference type="Pfam" id="PF03176">
    <property type="entry name" value="MMPL"/>
    <property type="match status" value="2"/>
</dbReference>
<protein>
    <submittedName>
        <fullName evidence="10">Putative drug exporter of the RND superfamily</fullName>
    </submittedName>
</protein>
<dbReference type="RefSeq" id="WP_176392144.1">
    <property type="nucleotide sequence ID" value="NZ_FPAA01000016.1"/>
</dbReference>
<dbReference type="InterPro" id="IPR000731">
    <property type="entry name" value="SSD"/>
</dbReference>
<dbReference type="AlphaFoldDB" id="A0A1I6UH73"/>
<feature type="transmembrane region" description="Helical" evidence="8">
    <location>
        <begin position="282"/>
        <end position="303"/>
    </location>
</feature>
<feature type="transmembrane region" description="Helical" evidence="8">
    <location>
        <begin position="233"/>
        <end position="255"/>
    </location>
</feature>
<dbReference type="PANTHER" id="PTHR33406">
    <property type="entry name" value="MEMBRANE PROTEIN MJ1562-RELATED"/>
    <property type="match status" value="1"/>
</dbReference>
<organism evidence="10 11">
    <name type="scientific">Marininema halotolerans</name>
    <dbReference type="NCBI Taxonomy" id="1155944"/>
    <lineage>
        <taxon>Bacteria</taxon>
        <taxon>Bacillati</taxon>
        <taxon>Bacillota</taxon>
        <taxon>Bacilli</taxon>
        <taxon>Bacillales</taxon>
        <taxon>Thermoactinomycetaceae</taxon>
        <taxon>Marininema</taxon>
    </lineage>
</organism>
<keyword evidence="5 8" id="KW-1133">Transmembrane helix</keyword>
<evidence type="ECO:0000256" key="1">
    <source>
        <dbReference type="ARBA" id="ARBA00004651"/>
    </source>
</evidence>
<feature type="transmembrane region" description="Helical" evidence="8">
    <location>
        <begin position="309"/>
        <end position="332"/>
    </location>
</feature>
<evidence type="ECO:0000256" key="7">
    <source>
        <dbReference type="SAM" id="Coils"/>
    </source>
</evidence>
<evidence type="ECO:0000256" key="6">
    <source>
        <dbReference type="ARBA" id="ARBA00023136"/>
    </source>
</evidence>
<dbReference type="EMBL" id="FPAA01000016">
    <property type="protein sequence ID" value="SFT00836.1"/>
    <property type="molecule type" value="Genomic_DNA"/>
</dbReference>
<dbReference type="InterPro" id="IPR004869">
    <property type="entry name" value="MMPL_dom"/>
</dbReference>
<keyword evidence="11" id="KW-1185">Reference proteome</keyword>
<name>A0A1I6UH73_9BACL</name>
<keyword evidence="4 8" id="KW-0812">Transmembrane</keyword>
<feature type="domain" description="SSD" evidence="9">
    <location>
        <begin position="237"/>
        <end position="334"/>
    </location>
</feature>
<gene>
    <name evidence="10" type="ORF">SAMN05444972_11659</name>
</gene>
<keyword evidence="6 8" id="KW-0472">Membrane</keyword>
<comment type="similarity">
    <text evidence="2">Belongs to the resistance-nodulation-cell division (RND) (TC 2.A.6) family. MmpL subfamily.</text>
</comment>
<feature type="transmembrane region" description="Helical" evidence="8">
    <location>
        <begin position="181"/>
        <end position="199"/>
    </location>
</feature>
<dbReference type="PROSITE" id="PS50156">
    <property type="entry name" value="SSD"/>
    <property type="match status" value="1"/>
</dbReference>
<evidence type="ECO:0000256" key="3">
    <source>
        <dbReference type="ARBA" id="ARBA00022475"/>
    </source>
</evidence>
<proteinExistence type="inferred from homology"/>
<evidence type="ECO:0000313" key="11">
    <source>
        <dbReference type="Proteomes" id="UP000198660"/>
    </source>
</evidence>
<dbReference type="Proteomes" id="UP000198660">
    <property type="component" value="Unassembled WGS sequence"/>
</dbReference>